<keyword evidence="2 4" id="KW-0238">DNA-binding</keyword>
<evidence type="ECO:0000256" key="1">
    <source>
        <dbReference type="ARBA" id="ARBA00023015"/>
    </source>
</evidence>
<keyword evidence="7" id="KW-1185">Reference proteome</keyword>
<dbReference type="PANTHER" id="PTHR47506">
    <property type="entry name" value="TRANSCRIPTIONAL REGULATORY PROTEIN"/>
    <property type="match status" value="1"/>
</dbReference>
<dbReference type="SUPFAM" id="SSF46689">
    <property type="entry name" value="Homeodomain-like"/>
    <property type="match status" value="1"/>
</dbReference>
<gene>
    <name evidence="6" type="ordered locus">Desti_4881</name>
</gene>
<protein>
    <submittedName>
        <fullName evidence="6">Transcriptional regulator</fullName>
    </submittedName>
</protein>
<dbReference type="STRING" id="706587.Desti_4881"/>
<evidence type="ECO:0000313" key="6">
    <source>
        <dbReference type="EMBL" id="AFM27495.1"/>
    </source>
</evidence>
<dbReference type="GO" id="GO:0003677">
    <property type="term" value="F:DNA binding"/>
    <property type="evidence" value="ECO:0007669"/>
    <property type="project" value="UniProtKB-UniRule"/>
</dbReference>
<keyword evidence="1" id="KW-0805">Transcription regulation</keyword>
<dbReference type="RefSeq" id="WP_014812602.1">
    <property type="nucleotide sequence ID" value="NC_018025.1"/>
</dbReference>
<dbReference type="HOGENOM" id="CLU_069356_28_1_7"/>
<evidence type="ECO:0000256" key="4">
    <source>
        <dbReference type="PROSITE-ProRule" id="PRU00335"/>
    </source>
</evidence>
<reference evidence="7" key="1">
    <citation type="submission" date="2012-06" db="EMBL/GenBank/DDBJ databases">
        <title>Complete sequence of chromosome of Desulfomonile tiedjei DSM 6799.</title>
        <authorList>
            <person name="Lucas S."/>
            <person name="Copeland A."/>
            <person name="Lapidus A."/>
            <person name="Glavina del Rio T."/>
            <person name="Dalin E."/>
            <person name="Tice H."/>
            <person name="Bruce D."/>
            <person name="Goodwin L."/>
            <person name="Pitluck S."/>
            <person name="Peters L."/>
            <person name="Ovchinnikova G."/>
            <person name="Zeytun A."/>
            <person name="Lu M."/>
            <person name="Kyrpides N."/>
            <person name="Mavromatis K."/>
            <person name="Ivanova N."/>
            <person name="Brettin T."/>
            <person name="Detter J.C."/>
            <person name="Han C."/>
            <person name="Larimer F."/>
            <person name="Land M."/>
            <person name="Hauser L."/>
            <person name="Markowitz V."/>
            <person name="Cheng J.-F."/>
            <person name="Hugenholtz P."/>
            <person name="Woyke T."/>
            <person name="Wu D."/>
            <person name="Spring S."/>
            <person name="Schroeder M."/>
            <person name="Brambilla E."/>
            <person name="Klenk H.-P."/>
            <person name="Eisen J.A."/>
        </authorList>
    </citation>
    <scope>NUCLEOTIDE SEQUENCE [LARGE SCALE GENOMIC DNA]</scope>
    <source>
        <strain evidence="7">ATCC 49306 / DSM 6799 / DCB-1</strain>
    </source>
</reference>
<dbReference type="InterPro" id="IPR011075">
    <property type="entry name" value="TetR_C"/>
</dbReference>
<dbReference type="PANTHER" id="PTHR47506:SF6">
    <property type="entry name" value="HTH-TYPE TRANSCRIPTIONAL REPRESSOR NEMR"/>
    <property type="match status" value="1"/>
</dbReference>
<dbReference type="Gene3D" id="1.10.357.10">
    <property type="entry name" value="Tetracycline Repressor, domain 2"/>
    <property type="match status" value="1"/>
</dbReference>
<keyword evidence="3" id="KW-0804">Transcription</keyword>
<evidence type="ECO:0000259" key="5">
    <source>
        <dbReference type="PROSITE" id="PS50977"/>
    </source>
</evidence>
<evidence type="ECO:0000313" key="7">
    <source>
        <dbReference type="Proteomes" id="UP000006055"/>
    </source>
</evidence>
<dbReference type="PATRIC" id="fig|706587.4.peg.5527"/>
<dbReference type="KEGG" id="dti:Desti_4881"/>
<dbReference type="InterPro" id="IPR001647">
    <property type="entry name" value="HTH_TetR"/>
</dbReference>
<dbReference type="EMBL" id="CP003360">
    <property type="protein sequence ID" value="AFM27495.1"/>
    <property type="molecule type" value="Genomic_DNA"/>
</dbReference>
<feature type="domain" description="HTH tetR-type" evidence="5">
    <location>
        <begin position="4"/>
        <end position="64"/>
    </location>
</feature>
<sequence>MAKETTKFRILTEGARIIHQKGFNHTGIQEILDAAEVPKGSFYFYFKNKDDFGLQLIDFYTQFIDSMAQSQLSLTGKSPIERLRGFFRSMMSAAEEQGFKGGCPIGNLAQEMADQNEAFRTKMQEAFRRMSRNIAQCLKEARELKQVRQSLDPQETADFLLNSWEGALLRMKAENSLEPLLVFENMVFNSLLKP</sequence>
<dbReference type="Proteomes" id="UP000006055">
    <property type="component" value="Chromosome"/>
</dbReference>
<organism evidence="6 7">
    <name type="scientific">Desulfomonile tiedjei (strain ATCC 49306 / DSM 6799 / DCB-1)</name>
    <dbReference type="NCBI Taxonomy" id="706587"/>
    <lineage>
        <taxon>Bacteria</taxon>
        <taxon>Pseudomonadati</taxon>
        <taxon>Thermodesulfobacteriota</taxon>
        <taxon>Desulfomonilia</taxon>
        <taxon>Desulfomonilales</taxon>
        <taxon>Desulfomonilaceae</taxon>
        <taxon>Desulfomonile</taxon>
    </lineage>
</organism>
<evidence type="ECO:0000256" key="2">
    <source>
        <dbReference type="ARBA" id="ARBA00023125"/>
    </source>
</evidence>
<accession>I4CD54</accession>
<dbReference type="PROSITE" id="PS50977">
    <property type="entry name" value="HTH_TETR_2"/>
    <property type="match status" value="1"/>
</dbReference>
<dbReference type="Pfam" id="PF00440">
    <property type="entry name" value="TetR_N"/>
    <property type="match status" value="1"/>
</dbReference>
<dbReference type="InterPro" id="IPR009057">
    <property type="entry name" value="Homeodomain-like_sf"/>
</dbReference>
<dbReference type="InterPro" id="IPR036271">
    <property type="entry name" value="Tet_transcr_reg_TetR-rel_C_sf"/>
</dbReference>
<dbReference type="AlphaFoldDB" id="I4CD54"/>
<dbReference type="OrthoDB" id="9793734at2"/>
<dbReference type="SUPFAM" id="SSF48498">
    <property type="entry name" value="Tetracyclin repressor-like, C-terminal domain"/>
    <property type="match status" value="1"/>
</dbReference>
<feature type="DNA-binding region" description="H-T-H motif" evidence="4">
    <location>
        <begin position="27"/>
        <end position="46"/>
    </location>
</feature>
<proteinExistence type="predicted"/>
<name>I4CD54_DESTA</name>
<evidence type="ECO:0000256" key="3">
    <source>
        <dbReference type="ARBA" id="ARBA00023163"/>
    </source>
</evidence>
<dbReference type="eggNOG" id="COG1309">
    <property type="taxonomic scope" value="Bacteria"/>
</dbReference>
<dbReference type="Pfam" id="PF16925">
    <property type="entry name" value="TetR_C_13"/>
    <property type="match status" value="1"/>
</dbReference>